<dbReference type="SMART" id="SM00388">
    <property type="entry name" value="HisKA"/>
    <property type="match status" value="1"/>
</dbReference>
<dbReference type="SUPFAM" id="SSF47384">
    <property type="entry name" value="Homodimeric domain of signal transducing histidine kinase"/>
    <property type="match status" value="1"/>
</dbReference>
<evidence type="ECO:0000256" key="2">
    <source>
        <dbReference type="ARBA" id="ARBA00004370"/>
    </source>
</evidence>
<accession>A0ABY7V7D7</accession>
<dbReference type="GO" id="GO:0016301">
    <property type="term" value="F:kinase activity"/>
    <property type="evidence" value="ECO:0007669"/>
    <property type="project" value="UniProtKB-KW"/>
</dbReference>
<dbReference type="PROSITE" id="PS50109">
    <property type="entry name" value="HIS_KIN"/>
    <property type="match status" value="1"/>
</dbReference>
<name>A0ABY7V7D7_9GAMM</name>
<dbReference type="Pfam" id="PF02518">
    <property type="entry name" value="HATPase_c"/>
    <property type="match status" value="1"/>
</dbReference>
<dbReference type="InterPro" id="IPR003661">
    <property type="entry name" value="HisK_dim/P_dom"/>
</dbReference>
<feature type="domain" description="Histidine kinase" evidence="11">
    <location>
        <begin position="236"/>
        <end position="442"/>
    </location>
</feature>
<feature type="transmembrane region" description="Helical" evidence="10">
    <location>
        <begin position="27"/>
        <end position="51"/>
    </location>
</feature>
<dbReference type="RefSeq" id="WP_274049503.1">
    <property type="nucleotide sequence ID" value="NZ_CP059693.1"/>
</dbReference>
<keyword evidence="10" id="KW-0472">Membrane</keyword>
<evidence type="ECO:0000256" key="5">
    <source>
        <dbReference type="ARBA" id="ARBA00022679"/>
    </source>
</evidence>
<feature type="transmembrane region" description="Helical" evidence="10">
    <location>
        <begin position="151"/>
        <end position="173"/>
    </location>
</feature>
<evidence type="ECO:0000256" key="8">
    <source>
        <dbReference type="ARBA" id="ARBA00022989"/>
    </source>
</evidence>
<dbReference type="PANTHER" id="PTHR45436:SF16">
    <property type="entry name" value="HISTIDINE KINASE"/>
    <property type="match status" value="1"/>
</dbReference>
<dbReference type="InterPro" id="IPR005467">
    <property type="entry name" value="His_kinase_dom"/>
</dbReference>
<comment type="catalytic activity">
    <reaction evidence="1">
        <text>ATP + protein L-histidine = ADP + protein N-phospho-L-histidine.</text>
        <dbReference type="EC" id="2.7.13.3"/>
    </reaction>
</comment>
<dbReference type="SMART" id="SM00304">
    <property type="entry name" value="HAMP"/>
    <property type="match status" value="1"/>
</dbReference>
<dbReference type="Gene3D" id="6.10.340.10">
    <property type="match status" value="1"/>
</dbReference>
<keyword evidence="4" id="KW-0597">Phosphoprotein</keyword>
<keyword evidence="9" id="KW-0902">Two-component regulatory system</keyword>
<dbReference type="EC" id="2.7.13.3" evidence="3"/>
<keyword evidence="6 10" id="KW-0812">Transmembrane</keyword>
<evidence type="ECO:0000313" key="13">
    <source>
        <dbReference type="EMBL" id="WDE09551.1"/>
    </source>
</evidence>
<keyword evidence="14" id="KW-1185">Reference proteome</keyword>
<dbReference type="Gene3D" id="3.30.565.10">
    <property type="entry name" value="Histidine kinase-like ATPase, C-terminal domain"/>
    <property type="match status" value="1"/>
</dbReference>
<evidence type="ECO:0000259" key="12">
    <source>
        <dbReference type="PROSITE" id="PS50885"/>
    </source>
</evidence>
<evidence type="ECO:0000256" key="6">
    <source>
        <dbReference type="ARBA" id="ARBA00022692"/>
    </source>
</evidence>
<evidence type="ECO:0000256" key="9">
    <source>
        <dbReference type="ARBA" id="ARBA00023012"/>
    </source>
</evidence>
<evidence type="ECO:0000256" key="1">
    <source>
        <dbReference type="ARBA" id="ARBA00000085"/>
    </source>
</evidence>
<evidence type="ECO:0000259" key="11">
    <source>
        <dbReference type="PROSITE" id="PS50109"/>
    </source>
</evidence>
<dbReference type="InterPro" id="IPR036097">
    <property type="entry name" value="HisK_dim/P_sf"/>
</dbReference>
<feature type="domain" description="HAMP" evidence="12">
    <location>
        <begin position="175"/>
        <end position="228"/>
    </location>
</feature>
<organism evidence="13 14">
    <name type="scientific">Thalassomonas haliotis</name>
    <dbReference type="NCBI Taxonomy" id="485448"/>
    <lineage>
        <taxon>Bacteria</taxon>
        <taxon>Pseudomonadati</taxon>
        <taxon>Pseudomonadota</taxon>
        <taxon>Gammaproteobacteria</taxon>
        <taxon>Alteromonadales</taxon>
        <taxon>Colwelliaceae</taxon>
        <taxon>Thalassomonas</taxon>
    </lineage>
</organism>
<dbReference type="PROSITE" id="PS50885">
    <property type="entry name" value="HAMP"/>
    <property type="match status" value="1"/>
</dbReference>
<dbReference type="Pfam" id="PF00512">
    <property type="entry name" value="HisKA"/>
    <property type="match status" value="1"/>
</dbReference>
<dbReference type="EMBL" id="CP059693">
    <property type="protein sequence ID" value="WDE09551.1"/>
    <property type="molecule type" value="Genomic_DNA"/>
</dbReference>
<evidence type="ECO:0000256" key="3">
    <source>
        <dbReference type="ARBA" id="ARBA00012438"/>
    </source>
</evidence>
<evidence type="ECO:0000313" key="14">
    <source>
        <dbReference type="Proteomes" id="UP001215231"/>
    </source>
</evidence>
<dbReference type="SUPFAM" id="SSF55874">
    <property type="entry name" value="ATPase domain of HSP90 chaperone/DNA topoisomerase II/histidine kinase"/>
    <property type="match status" value="1"/>
</dbReference>
<reference evidence="13 14" key="1">
    <citation type="journal article" date="2022" name="Mar. Drugs">
        <title>Bioassay-Guided Fractionation Leads to the Detection of Cholic Acid Generated by the Rare Thalassomonas sp.</title>
        <authorList>
            <person name="Pheiffer F."/>
            <person name="Schneider Y.K."/>
            <person name="Hansen E.H."/>
            <person name="Andersen J.H."/>
            <person name="Isaksson J."/>
            <person name="Busche T."/>
            <person name="R C."/>
            <person name="Kalinowski J."/>
            <person name="Zyl L.V."/>
            <person name="Trindade M."/>
        </authorList>
    </citation>
    <scope>NUCLEOTIDE SEQUENCE [LARGE SCALE GENOMIC DNA]</scope>
    <source>
        <strain evidence="13 14">A5K-61T</strain>
    </source>
</reference>
<keyword evidence="5" id="KW-0808">Transferase</keyword>
<dbReference type="Proteomes" id="UP001215231">
    <property type="component" value="Chromosome"/>
</dbReference>
<dbReference type="InterPro" id="IPR003660">
    <property type="entry name" value="HAMP_dom"/>
</dbReference>
<proteinExistence type="predicted"/>
<dbReference type="CDD" id="cd00082">
    <property type="entry name" value="HisKA"/>
    <property type="match status" value="1"/>
</dbReference>
<keyword evidence="8 10" id="KW-1133">Transmembrane helix</keyword>
<gene>
    <name evidence="13" type="ORF">H3N35_14515</name>
</gene>
<sequence length="442" mass="49244">MKAKTIPETQASLKVKPVKFHSIGRRIVAQFCIFTLVMSAIYGMFCFVLLYNLEDGFIEREVKQEADYLTAVYQNSQQWPTPRNASMSLYFSKNTLPDDMRQQFIEQPRRKEFYGTQGRHYHLVNLPEHPNTFLVAEVSQMLLVRPVRGGVLTLLLITGGILVVVAFIIAWMLGRKTAKPLKQLADLVDGVAPENIPETFADQFPNNEIGILARTLEHTMRRINQALEREKCFTRDVSHELRTPVAIIKNALEVYQAKHTVNNQGNNAAGDVSNIFGRISDASMQMEQTVTTLLALAREEQTAVKKASLALLPMVEQSIIDHSHLLEGKPVEVHLDDSCNTQVFAQQGMLKVLLDNLLSNAFQYTDSGEVTVSVINGQLTIKDTGPGIEAGISENVLEPRVKGSQSTGYGFGLSIVKRLCEHQGWELTVVSGKGTKISVLFS</sequence>
<protein>
    <recommendedName>
        <fullName evidence="3">histidine kinase</fullName>
        <ecNumber evidence="3">2.7.13.3</ecNumber>
    </recommendedName>
</protein>
<comment type="subcellular location">
    <subcellularLocation>
        <location evidence="2">Membrane</location>
    </subcellularLocation>
</comment>
<evidence type="ECO:0000256" key="7">
    <source>
        <dbReference type="ARBA" id="ARBA00022777"/>
    </source>
</evidence>
<dbReference type="InterPro" id="IPR003594">
    <property type="entry name" value="HATPase_dom"/>
</dbReference>
<dbReference type="InterPro" id="IPR050428">
    <property type="entry name" value="TCS_sensor_his_kinase"/>
</dbReference>
<evidence type="ECO:0000256" key="4">
    <source>
        <dbReference type="ARBA" id="ARBA00022553"/>
    </source>
</evidence>
<dbReference type="Gene3D" id="1.10.287.130">
    <property type="match status" value="1"/>
</dbReference>
<evidence type="ECO:0000256" key="10">
    <source>
        <dbReference type="SAM" id="Phobius"/>
    </source>
</evidence>
<dbReference type="PANTHER" id="PTHR45436">
    <property type="entry name" value="SENSOR HISTIDINE KINASE YKOH"/>
    <property type="match status" value="1"/>
</dbReference>
<dbReference type="SMART" id="SM00387">
    <property type="entry name" value="HATPase_c"/>
    <property type="match status" value="1"/>
</dbReference>
<keyword evidence="7 13" id="KW-0418">Kinase</keyword>
<dbReference type="InterPro" id="IPR036890">
    <property type="entry name" value="HATPase_C_sf"/>
</dbReference>